<dbReference type="Proteomes" id="UP000050794">
    <property type="component" value="Unassembled WGS sequence"/>
</dbReference>
<evidence type="ECO:0000313" key="2">
    <source>
        <dbReference type="Proteomes" id="UP000050794"/>
    </source>
</evidence>
<gene>
    <name evidence="1" type="ORF">TCNE_LOCUS547</name>
</gene>
<reference evidence="1 2" key="2">
    <citation type="submission" date="2018-11" db="EMBL/GenBank/DDBJ databases">
        <authorList>
            <consortium name="Pathogen Informatics"/>
        </authorList>
    </citation>
    <scope>NUCLEOTIDE SEQUENCE [LARGE SCALE GENOMIC DNA]</scope>
</reference>
<dbReference type="EMBL" id="UYWY01000266">
    <property type="protein sequence ID" value="VDM24423.1"/>
    <property type="molecule type" value="Genomic_DNA"/>
</dbReference>
<reference evidence="3" key="1">
    <citation type="submission" date="2016-06" db="UniProtKB">
        <authorList>
            <consortium name="WormBaseParasite"/>
        </authorList>
    </citation>
    <scope>IDENTIFICATION</scope>
</reference>
<accession>A0A183TWC7</accession>
<evidence type="ECO:0000313" key="3">
    <source>
        <dbReference type="WBParaSite" id="TCNE_0000054601-mRNA-1"/>
    </source>
</evidence>
<dbReference type="AlphaFoldDB" id="A0A183TWC7"/>
<name>A0A183TWC7_TOXCA</name>
<dbReference type="WBParaSite" id="TCNE_0000054601-mRNA-1">
    <property type="protein sequence ID" value="TCNE_0000054601-mRNA-1"/>
    <property type="gene ID" value="TCNE_0000054601"/>
</dbReference>
<keyword evidence="2" id="KW-1185">Reference proteome</keyword>
<sequence length="95" mass="10220">MAIDDALPSTGLDCIARCAQLRAATSLFLLAHAAHPVQRQHAPSTTVLAARRAMPSLSESRLFESPARHYTRRTLADASPAASEWGETCLECATE</sequence>
<evidence type="ECO:0000313" key="1">
    <source>
        <dbReference type="EMBL" id="VDM24423.1"/>
    </source>
</evidence>
<organism evidence="2 3">
    <name type="scientific">Toxocara canis</name>
    <name type="common">Canine roundworm</name>
    <dbReference type="NCBI Taxonomy" id="6265"/>
    <lineage>
        <taxon>Eukaryota</taxon>
        <taxon>Metazoa</taxon>
        <taxon>Ecdysozoa</taxon>
        <taxon>Nematoda</taxon>
        <taxon>Chromadorea</taxon>
        <taxon>Rhabditida</taxon>
        <taxon>Spirurina</taxon>
        <taxon>Ascaridomorpha</taxon>
        <taxon>Ascaridoidea</taxon>
        <taxon>Toxocaridae</taxon>
        <taxon>Toxocara</taxon>
    </lineage>
</organism>
<proteinExistence type="predicted"/>
<protein>
    <submittedName>
        <fullName evidence="3">Secreted protein</fullName>
    </submittedName>
</protein>